<gene>
    <name evidence="8" type="ORF">INT48_001071</name>
</gene>
<dbReference type="PANTHER" id="PTHR12702:SF0">
    <property type="entry name" value="EXOCYST COMPLEX COMPONENT 6"/>
    <property type="match status" value="1"/>
</dbReference>
<keyword evidence="4" id="KW-0175">Coiled coil</keyword>
<dbReference type="GO" id="GO:0006886">
    <property type="term" value="P:intracellular protein transport"/>
    <property type="evidence" value="ECO:0007669"/>
    <property type="project" value="InterPro"/>
</dbReference>
<evidence type="ECO:0000256" key="1">
    <source>
        <dbReference type="ARBA" id="ARBA00007944"/>
    </source>
</evidence>
<accession>A0A8H7SIC2</accession>
<feature type="domain" description="Exocyst complex subunit EXOC6/Sec15 C-terminal" evidence="6">
    <location>
        <begin position="434"/>
        <end position="777"/>
    </location>
</feature>
<evidence type="ECO:0000256" key="4">
    <source>
        <dbReference type="ARBA" id="ARBA00023054"/>
    </source>
</evidence>
<dbReference type="Pfam" id="PF20651">
    <property type="entry name" value="EXOC6_Sec15_N"/>
    <property type="match status" value="1"/>
</dbReference>
<dbReference type="GO" id="GO:0000145">
    <property type="term" value="C:exocyst"/>
    <property type="evidence" value="ECO:0007669"/>
    <property type="project" value="UniProtKB-UniRule"/>
</dbReference>
<comment type="caution">
    <text evidence="8">The sequence shown here is derived from an EMBL/GenBank/DDBJ whole genome shotgun (WGS) entry which is preliminary data.</text>
</comment>
<reference evidence="8" key="1">
    <citation type="submission" date="2021-01" db="EMBL/GenBank/DDBJ databases">
        <title>Metabolic potential, ecology and presence of endohyphal bacteria is reflected in genomic diversity of Mucoromycotina.</title>
        <authorList>
            <person name="Muszewska A."/>
            <person name="Okrasinska A."/>
            <person name="Steczkiewicz K."/>
            <person name="Drgas O."/>
            <person name="Orlowska M."/>
            <person name="Perlinska-Lenart U."/>
            <person name="Aleksandrzak-Piekarczyk T."/>
            <person name="Szatraj K."/>
            <person name="Zielenkiewicz U."/>
            <person name="Pilsyk S."/>
            <person name="Malc E."/>
            <person name="Mieczkowski P."/>
            <person name="Kruszewska J.S."/>
            <person name="Biernat P."/>
            <person name="Pawlowska J."/>
        </authorList>
    </citation>
    <scope>NUCLEOTIDE SEQUENCE</scope>
    <source>
        <strain evidence="8">WA0000018081</strain>
    </source>
</reference>
<proteinExistence type="inferred from homology"/>
<keyword evidence="9" id="KW-1185">Reference proteome</keyword>
<dbReference type="InterPro" id="IPR042044">
    <property type="entry name" value="EXOC6PINT-1/Sec15/Tip20_C_dom2"/>
</dbReference>
<dbReference type="InterPro" id="IPR007225">
    <property type="entry name" value="EXOC6/Sec15"/>
</dbReference>
<dbReference type="GO" id="GO:0090522">
    <property type="term" value="P:vesicle tethering involved in exocytosis"/>
    <property type="evidence" value="ECO:0007669"/>
    <property type="project" value="UniProtKB-UniRule"/>
</dbReference>
<name>A0A8H7SIC2_9FUNG</name>
<dbReference type="Pfam" id="PF04091">
    <property type="entry name" value="Sec15_C"/>
    <property type="match status" value="1"/>
</dbReference>
<evidence type="ECO:0000256" key="5">
    <source>
        <dbReference type="PIRNR" id="PIRNR025007"/>
    </source>
</evidence>
<keyword evidence="2 5" id="KW-0813">Transport</keyword>
<dbReference type="GO" id="GO:0006893">
    <property type="term" value="P:Golgi to plasma membrane transport"/>
    <property type="evidence" value="ECO:0007669"/>
    <property type="project" value="TreeGrafter"/>
</dbReference>
<dbReference type="InterPro" id="IPR046361">
    <property type="entry name" value="EXOC6/Sec15_C"/>
</dbReference>
<dbReference type="Gene3D" id="1.20.58.670">
    <property type="entry name" value="Dsl1p vesicle tethering complex, Tip20p subunit, domain D"/>
    <property type="match status" value="1"/>
</dbReference>
<evidence type="ECO:0000313" key="9">
    <source>
        <dbReference type="Proteomes" id="UP000613177"/>
    </source>
</evidence>
<dbReference type="InterPro" id="IPR048359">
    <property type="entry name" value="EXOC6_Sec15_N"/>
</dbReference>
<dbReference type="PANTHER" id="PTHR12702">
    <property type="entry name" value="SEC15"/>
    <property type="match status" value="1"/>
</dbReference>
<organism evidence="8 9">
    <name type="scientific">Thamnidium elegans</name>
    <dbReference type="NCBI Taxonomy" id="101142"/>
    <lineage>
        <taxon>Eukaryota</taxon>
        <taxon>Fungi</taxon>
        <taxon>Fungi incertae sedis</taxon>
        <taxon>Mucoromycota</taxon>
        <taxon>Mucoromycotina</taxon>
        <taxon>Mucoromycetes</taxon>
        <taxon>Mucorales</taxon>
        <taxon>Mucorineae</taxon>
        <taxon>Mucoraceae</taxon>
        <taxon>Thamnidium</taxon>
    </lineage>
</organism>
<evidence type="ECO:0000313" key="8">
    <source>
        <dbReference type="EMBL" id="KAG2230305.1"/>
    </source>
</evidence>
<dbReference type="Proteomes" id="UP000613177">
    <property type="component" value="Unassembled WGS sequence"/>
</dbReference>
<evidence type="ECO:0000259" key="7">
    <source>
        <dbReference type="Pfam" id="PF20651"/>
    </source>
</evidence>
<feature type="domain" description="Exocyst complex component EXOC6/Sec15 N-terminal" evidence="7">
    <location>
        <begin position="70"/>
        <end position="242"/>
    </location>
</feature>
<comment type="similarity">
    <text evidence="1 5">Belongs to the SEC15 family.</text>
</comment>
<evidence type="ECO:0000256" key="3">
    <source>
        <dbReference type="ARBA" id="ARBA00022483"/>
    </source>
</evidence>
<dbReference type="GO" id="GO:0016020">
    <property type="term" value="C:membrane"/>
    <property type="evidence" value="ECO:0007669"/>
    <property type="project" value="TreeGrafter"/>
</dbReference>
<protein>
    <recommendedName>
        <fullName evidence="5">Exocyst complex component SEC15</fullName>
    </recommendedName>
</protein>
<sequence length="816" mass="94488">MPTMPSNESDVGKLARSMDRANVNDTSVFTNGLELTFSATLDDSESLEQLGPVIKNITSTGKQAAFLDALDALIRKKDGEIERMCNSHYQEFVHAVDQLLKVRQGSVELRRKLAEVNETLQSRGTRWAEKKRELTNARKVQQNVEDAIEALQTSLVVLESANKVNNLLENKNYYAALKANKKTLDGLENDRLGQITEYTFAKMLGRGIPVMQNSIKGTVTVELKEWLARVREISREIGNLAMQRMQERQDRWRSKTTENPKLKNLQHHQVNSAIEMVVNEGLETSILDEVNIDFEPLYRCIHVYDTLGKRNEFKTSYSEDRRVGKKERKREKAQANLALSTPINLREGNLVTFETLLQDIVGFFIIEHMILHNTTEFRSQAEVDGLWEMVTGKVILVVSESLKGCSDPELFLRIKFSLLIFIQTLEGFDYSVKPLQETLLTLFQRYSELLINQYSEVFEKIVQEDECMPMTVENDEELREVMQYTRFRPDREFIKRYGFPLRLPFSKVFPTCCRDVSFFVHQFYQFAEGFSQTHGEMDDILKKAVDSLLIQKVNAILLKKLQSTNLSQIVQIIINIEYFESTCPDFEMLLMETRSFHRSGHIHLKATSTFKDTRRKAEKRIFELVNSKLDEFLELFEYDWESEEIQTQPSPNLQDLVTFLTNVTNAALLNLPETIKSLLYFDALEHLSQSMKTLLLDPDQRNITEIALSNFDIDVRFIEDFVRNLGDPTVTDTFVELRQLLDLTIICDHPEEYLTPQVRNRKFNRLNGRDVIVLFEKVLRTPLPINAVLSQKEKMRRKEMENVARVLRSVHIGGSR</sequence>
<comment type="function">
    <text evidence="5">Component of the exocyst complex involved in the docking of exocytic vesicles with fusion sites on the plasma membrane.</text>
</comment>
<dbReference type="EMBL" id="JAEPRE010000210">
    <property type="protein sequence ID" value="KAG2230305.1"/>
    <property type="molecule type" value="Genomic_DNA"/>
</dbReference>
<dbReference type="InterPro" id="IPR042045">
    <property type="entry name" value="EXOC6/Sec15_C_dom1"/>
</dbReference>
<dbReference type="AlphaFoldDB" id="A0A8H7SIC2"/>
<keyword evidence="3 5" id="KW-0268">Exocytosis</keyword>
<evidence type="ECO:0000256" key="2">
    <source>
        <dbReference type="ARBA" id="ARBA00022448"/>
    </source>
</evidence>
<dbReference type="Gene3D" id="1.10.357.30">
    <property type="entry name" value="Exocyst complex subunit Sec15 C-terminal domain, N-terminal subdomain"/>
    <property type="match status" value="1"/>
</dbReference>
<dbReference type="PIRSF" id="PIRSF025007">
    <property type="entry name" value="Sec15"/>
    <property type="match status" value="1"/>
</dbReference>
<evidence type="ECO:0000259" key="6">
    <source>
        <dbReference type="Pfam" id="PF04091"/>
    </source>
</evidence>